<dbReference type="HOGENOM" id="CLU_043741_6_0_1"/>
<dbReference type="AlphaFoldDB" id="M1DDT8"/>
<dbReference type="InParanoid" id="M1DDT8"/>
<dbReference type="Proteomes" id="UP000011115">
    <property type="component" value="Unassembled WGS sequence"/>
</dbReference>
<name>M1DDT8_SOLTU</name>
<dbReference type="Gramene" id="PGSC0003DMT400087428">
    <property type="protein sequence ID" value="PGSC0003DMT400087428"/>
    <property type="gene ID" value="PGSC0003DMG400036999"/>
</dbReference>
<sequence>MSVHEYSLKFTQLSHYAPEMVGDMRSMMSLFVIGLSRLSRKESKAAMLIGDMNIARLMIHVQQVEEDKSNDKEEFRNKKAKTGNESGQHKSNANRSSFQEKH</sequence>
<feature type="compositionally biased region" description="Polar residues" evidence="1">
    <location>
        <begin position="83"/>
        <end position="102"/>
    </location>
</feature>
<protein>
    <submittedName>
        <fullName evidence="2">Gag-pol polyprotein</fullName>
    </submittedName>
</protein>
<dbReference type="PaxDb" id="4113-PGSC0003DMT400087428"/>
<proteinExistence type="predicted"/>
<evidence type="ECO:0000313" key="2">
    <source>
        <dbReference type="EnsemblPlants" id="PGSC0003DMT400087428"/>
    </source>
</evidence>
<evidence type="ECO:0000313" key="3">
    <source>
        <dbReference type="Proteomes" id="UP000011115"/>
    </source>
</evidence>
<feature type="region of interest" description="Disordered" evidence="1">
    <location>
        <begin position="63"/>
        <end position="102"/>
    </location>
</feature>
<evidence type="ECO:0000256" key="1">
    <source>
        <dbReference type="SAM" id="MobiDB-lite"/>
    </source>
</evidence>
<keyword evidence="3" id="KW-1185">Reference proteome</keyword>
<organism evidence="2 3">
    <name type="scientific">Solanum tuberosum</name>
    <name type="common">Potato</name>
    <dbReference type="NCBI Taxonomy" id="4113"/>
    <lineage>
        <taxon>Eukaryota</taxon>
        <taxon>Viridiplantae</taxon>
        <taxon>Streptophyta</taxon>
        <taxon>Embryophyta</taxon>
        <taxon>Tracheophyta</taxon>
        <taxon>Spermatophyta</taxon>
        <taxon>Magnoliopsida</taxon>
        <taxon>eudicotyledons</taxon>
        <taxon>Gunneridae</taxon>
        <taxon>Pentapetalae</taxon>
        <taxon>asterids</taxon>
        <taxon>lamiids</taxon>
        <taxon>Solanales</taxon>
        <taxon>Solanaceae</taxon>
        <taxon>Solanoideae</taxon>
        <taxon>Solaneae</taxon>
        <taxon>Solanum</taxon>
    </lineage>
</organism>
<accession>M1DDT8</accession>
<dbReference type="EnsemblPlants" id="PGSC0003DMT400087428">
    <property type="protein sequence ID" value="PGSC0003DMT400087428"/>
    <property type="gene ID" value="PGSC0003DMG400036999"/>
</dbReference>
<reference evidence="3" key="1">
    <citation type="journal article" date="2011" name="Nature">
        <title>Genome sequence and analysis of the tuber crop potato.</title>
        <authorList>
            <consortium name="The Potato Genome Sequencing Consortium"/>
        </authorList>
    </citation>
    <scope>NUCLEOTIDE SEQUENCE [LARGE SCALE GENOMIC DNA]</scope>
    <source>
        <strain evidence="3">cv. DM1-3 516 R44</strain>
    </source>
</reference>
<feature type="compositionally biased region" description="Basic and acidic residues" evidence="1">
    <location>
        <begin position="63"/>
        <end position="77"/>
    </location>
</feature>
<reference evidence="2" key="2">
    <citation type="submission" date="2015-06" db="UniProtKB">
        <authorList>
            <consortium name="EnsemblPlants"/>
        </authorList>
    </citation>
    <scope>IDENTIFICATION</scope>
    <source>
        <strain evidence="2">DM1-3 516 R44</strain>
    </source>
</reference>